<feature type="transmembrane region" description="Helical" evidence="6">
    <location>
        <begin position="286"/>
        <end position="305"/>
    </location>
</feature>
<dbReference type="GO" id="GO:0005886">
    <property type="term" value="C:plasma membrane"/>
    <property type="evidence" value="ECO:0007669"/>
    <property type="project" value="UniProtKB-SubCell"/>
</dbReference>
<feature type="transmembrane region" description="Helical" evidence="6">
    <location>
        <begin position="311"/>
        <end position="333"/>
    </location>
</feature>
<feature type="transmembrane region" description="Helical" evidence="6">
    <location>
        <begin position="104"/>
        <end position="125"/>
    </location>
</feature>
<evidence type="ECO:0000256" key="6">
    <source>
        <dbReference type="SAM" id="Phobius"/>
    </source>
</evidence>
<accession>A0A644X629</accession>
<feature type="transmembrane region" description="Helical" evidence="6">
    <location>
        <begin position="51"/>
        <end position="73"/>
    </location>
</feature>
<comment type="subcellular location">
    <subcellularLocation>
        <location evidence="1">Cell membrane</location>
        <topology evidence="1">Multi-pass membrane protein</topology>
    </subcellularLocation>
</comment>
<dbReference type="Pfam" id="PF02653">
    <property type="entry name" value="BPD_transp_2"/>
    <property type="match status" value="1"/>
</dbReference>
<protein>
    <recommendedName>
        <fullName evidence="8">Branched-chain amino acid transport system / permease component</fullName>
    </recommendedName>
</protein>
<dbReference type="EMBL" id="VSSQ01001591">
    <property type="protein sequence ID" value="MPM09614.1"/>
    <property type="molecule type" value="Genomic_DNA"/>
</dbReference>
<feature type="transmembrane region" description="Helical" evidence="6">
    <location>
        <begin position="12"/>
        <end position="31"/>
    </location>
</feature>
<comment type="caution">
    <text evidence="7">The sequence shown here is derived from an EMBL/GenBank/DDBJ whole genome shotgun (WGS) entry which is preliminary data.</text>
</comment>
<evidence type="ECO:0000256" key="5">
    <source>
        <dbReference type="ARBA" id="ARBA00023136"/>
    </source>
</evidence>
<proteinExistence type="predicted"/>
<feature type="transmembrane region" description="Helical" evidence="6">
    <location>
        <begin position="137"/>
        <end position="156"/>
    </location>
</feature>
<evidence type="ECO:0000256" key="1">
    <source>
        <dbReference type="ARBA" id="ARBA00004651"/>
    </source>
</evidence>
<evidence type="ECO:0000256" key="3">
    <source>
        <dbReference type="ARBA" id="ARBA00022692"/>
    </source>
</evidence>
<gene>
    <name evidence="7" type="ORF">SDC9_55935</name>
</gene>
<evidence type="ECO:0000256" key="2">
    <source>
        <dbReference type="ARBA" id="ARBA00022475"/>
    </source>
</evidence>
<name>A0A644X629_9ZZZZ</name>
<feature type="transmembrane region" description="Helical" evidence="6">
    <location>
        <begin position="188"/>
        <end position="207"/>
    </location>
</feature>
<feature type="transmembrane region" description="Helical" evidence="6">
    <location>
        <begin position="80"/>
        <end position="98"/>
    </location>
</feature>
<dbReference type="CDD" id="cd06580">
    <property type="entry name" value="TM_PBP1_transp_TpRbsC_like"/>
    <property type="match status" value="1"/>
</dbReference>
<evidence type="ECO:0000313" key="7">
    <source>
        <dbReference type="EMBL" id="MPM09614.1"/>
    </source>
</evidence>
<dbReference type="AlphaFoldDB" id="A0A644X629"/>
<evidence type="ECO:0000256" key="4">
    <source>
        <dbReference type="ARBA" id="ARBA00022989"/>
    </source>
</evidence>
<evidence type="ECO:0008006" key="8">
    <source>
        <dbReference type="Google" id="ProtNLM"/>
    </source>
</evidence>
<dbReference type="PANTHER" id="PTHR47089:SF1">
    <property type="entry name" value="GUANOSINE ABC TRANSPORTER PERMEASE PROTEIN NUPP"/>
    <property type="match status" value="1"/>
</dbReference>
<sequence>MNSNTKFNVLRTVLSVGIALLISFGIIFLTSKEPVNAIVQLLTGPLQSQRRFGNVIEAMIPLIFTGVGVSIMFAANEINLAGEGAFHLGGLVATYVALNTTLPSGISSLACILAAGFFGAMVTTVPAVLKIKTESDVLVSSLMMNYLILYFANYVLSNFLRDPNAGAVVSFAVPQAAQLNTIFTGTRIHIGLFIALAVAVFGYIFMFKTKIGYELRLTGENRSFARYSGINVIKITLISQLIGGFIFGIGGGVELLGMYNRFTWTSLLGYGWDAIIITTLAKKNPLYVPFAAFFLAYLRTGASIMARSTDVVTEIVTITQGIIILLVVAEQFLSKYKHKMIAKEAKATLTNETEGE</sequence>
<keyword evidence="4 6" id="KW-1133">Transmembrane helix</keyword>
<dbReference type="GO" id="GO:0022857">
    <property type="term" value="F:transmembrane transporter activity"/>
    <property type="evidence" value="ECO:0007669"/>
    <property type="project" value="InterPro"/>
</dbReference>
<reference evidence="7" key="1">
    <citation type="submission" date="2019-08" db="EMBL/GenBank/DDBJ databases">
        <authorList>
            <person name="Kucharzyk K."/>
            <person name="Murdoch R.W."/>
            <person name="Higgins S."/>
            <person name="Loffler F."/>
        </authorList>
    </citation>
    <scope>NUCLEOTIDE SEQUENCE</scope>
</reference>
<keyword evidence="3 6" id="KW-0812">Transmembrane</keyword>
<organism evidence="7">
    <name type="scientific">bioreactor metagenome</name>
    <dbReference type="NCBI Taxonomy" id="1076179"/>
    <lineage>
        <taxon>unclassified sequences</taxon>
        <taxon>metagenomes</taxon>
        <taxon>ecological metagenomes</taxon>
    </lineage>
</organism>
<keyword evidence="2" id="KW-1003">Cell membrane</keyword>
<dbReference type="PANTHER" id="PTHR47089">
    <property type="entry name" value="ABC TRANSPORTER, PERMEASE PROTEIN"/>
    <property type="match status" value="1"/>
</dbReference>
<feature type="transmembrane region" description="Helical" evidence="6">
    <location>
        <begin position="228"/>
        <end position="250"/>
    </location>
</feature>
<keyword evidence="5 6" id="KW-0472">Membrane</keyword>
<dbReference type="InterPro" id="IPR001851">
    <property type="entry name" value="ABC_transp_permease"/>
</dbReference>